<comment type="caution">
    <text evidence="12">The sequence shown here is derived from an EMBL/GenBank/DDBJ whole genome shotgun (WGS) entry which is preliminary data.</text>
</comment>
<dbReference type="Pfam" id="PF00364">
    <property type="entry name" value="Biotin_lipoyl"/>
    <property type="match status" value="1"/>
</dbReference>
<dbReference type="AlphaFoldDB" id="A0A936ZZQ4"/>
<dbReference type="PANTHER" id="PTHR45266:SF3">
    <property type="entry name" value="OXALOACETATE DECARBOXYLASE ALPHA CHAIN"/>
    <property type="match status" value="1"/>
</dbReference>
<keyword evidence="4 9" id="KW-0444">Lipid biosynthesis</keyword>
<keyword evidence="5 9" id="KW-0276">Fatty acid metabolism</keyword>
<dbReference type="Proteomes" id="UP000613011">
    <property type="component" value="Unassembled WGS sequence"/>
</dbReference>
<dbReference type="GO" id="GO:0003989">
    <property type="term" value="F:acetyl-CoA carboxylase activity"/>
    <property type="evidence" value="ECO:0007669"/>
    <property type="project" value="InterPro"/>
</dbReference>
<evidence type="ECO:0000313" key="13">
    <source>
        <dbReference type="Proteomes" id="UP000613011"/>
    </source>
</evidence>
<keyword evidence="7 9" id="KW-0275">Fatty acid biosynthesis</keyword>
<evidence type="ECO:0000256" key="2">
    <source>
        <dbReference type="ARBA" id="ARBA00005194"/>
    </source>
</evidence>
<evidence type="ECO:0000256" key="4">
    <source>
        <dbReference type="ARBA" id="ARBA00022516"/>
    </source>
</evidence>
<feature type="region of interest" description="Disordered" evidence="10">
    <location>
        <begin position="67"/>
        <end position="95"/>
    </location>
</feature>
<dbReference type="InterPro" id="IPR000089">
    <property type="entry name" value="Biotin_lipoyl"/>
</dbReference>
<reference evidence="12" key="1">
    <citation type="submission" date="2021-01" db="EMBL/GenBank/DDBJ databases">
        <title>Ramlibacter sp. strain AW1 16S ribosomal RNA gene Genome sequencing and assembly.</title>
        <authorList>
            <person name="Kang M."/>
        </authorList>
    </citation>
    <scope>NUCLEOTIDE SEQUENCE</scope>
    <source>
        <strain evidence="12">AW1</strain>
    </source>
</reference>
<keyword evidence="6 9" id="KW-0443">Lipid metabolism</keyword>
<evidence type="ECO:0000256" key="1">
    <source>
        <dbReference type="ARBA" id="ARBA00003761"/>
    </source>
</evidence>
<dbReference type="RefSeq" id="WP_201686556.1">
    <property type="nucleotide sequence ID" value="NZ_JAEQNA010000016.1"/>
</dbReference>
<evidence type="ECO:0000256" key="7">
    <source>
        <dbReference type="ARBA" id="ARBA00023160"/>
    </source>
</evidence>
<dbReference type="InterPro" id="IPR001882">
    <property type="entry name" value="Biotin_BS"/>
</dbReference>
<dbReference type="GO" id="GO:0006633">
    <property type="term" value="P:fatty acid biosynthetic process"/>
    <property type="evidence" value="ECO:0007669"/>
    <property type="project" value="UniProtKB-KW"/>
</dbReference>
<evidence type="ECO:0000256" key="9">
    <source>
        <dbReference type="RuleBase" id="RU364072"/>
    </source>
</evidence>
<dbReference type="SUPFAM" id="SSF51230">
    <property type="entry name" value="Single hybrid motif"/>
    <property type="match status" value="1"/>
</dbReference>
<keyword evidence="13" id="KW-1185">Reference proteome</keyword>
<keyword evidence="8 9" id="KW-0092">Biotin</keyword>
<evidence type="ECO:0000256" key="10">
    <source>
        <dbReference type="SAM" id="MobiDB-lite"/>
    </source>
</evidence>
<dbReference type="GO" id="GO:0009317">
    <property type="term" value="C:acetyl-CoA carboxylase complex"/>
    <property type="evidence" value="ECO:0007669"/>
    <property type="project" value="InterPro"/>
</dbReference>
<gene>
    <name evidence="12" type="ORF">JI739_23990</name>
</gene>
<organism evidence="12 13">
    <name type="scientific">Ramlibacter aurantiacus</name>
    <dbReference type="NCBI Taxonomy" id="2801330"/>
    <lineage>
        <taxon>Bacteria</taxon>
        <taxon>Pseudomonadati</taxon>
        <taxon>Pseudomonadota</taxon>
        <taxon>Betaproteobacteria</taxon>
        <taxon>Burkholderiales</taxon>
        <taxon>Comamonadaceae</taxon>
        <taxon>Ramlibacter</taxon>
    </lineage>
</organism>
<dbReference type="CDD" id="cd06850">
    <property type="entry name" value="biotinyl_domain"/>
    <property type="match status" value="1"/>
</dbReference>
<comment type="pathway">
    <text evidence="2 9">Lipid metabolism; fatty acid biosynthesis.</text>
</comment>
<dbReference type="PROSITE" id="PS00188">
    <property type="entry name" value="BIOTIN"/>
    <property type="match status" value="1"/>
</dbReference>
<accession>A0A936ZZQ4</accession>
<evidence type="ECO:0000256" key="8">
    <source>
        <dbReference type="ARBA" id="ARBA00023267"/>
    </source>
</evidence>
<evidence type="ECO:0000256" key="6">
    <source>
        <dbReference type="ARBA" id="ARBA00023098"/>
    </source>
</evidence>
<dbReference type="PRINTS" id="PR01071">
    <property type="entry name" value="ACOABIOTINCC"/>
</dbReference>
<dbReference type="InterPro" id="IPR011053">
    <property type="entry name" value="Single_hybrid_motif"/>
</dbReference>
<dbReference type="InterPro" id="IPR001249">
    <property type="entry name" value="AcCoA_biotinCC"/>
</dbReference>
<comment type="function">
    <text evidence="1 9">This protein is a component of the acetyl coenzyme A carboxylase complex; first, biotin carboxylase catalyzes the carboxylation of the carrier protein and then the transcarboxylase transfers the carboxyl group to form malonyl-CoA.</text>
</comment>
<dbReference type="PROSITE" id="PS50968">
    <property type="entry name" value="BIOTINYL_LIPOYL"/>
    <property type="match status" value="1"/>
</dbReference>
<evidence type="ECO:0000256" key="3">
    <source>
        <dbReference type="ARBA" id="ARBA00017562"/>
    </source>
</evidence>
<evidence type="ECO:0000256" key="5">
    <source>
        <dbReference type="ARBA" id="ARBA00022832"/>
    </source>
</evidence>
<evidence type="ECO:0000313" key="12">
    <source>
        <dbReference type="EMBL" id="MBL0423419.1"/>
    </source>
</evidence>
<sequence length="173" mass="18234">MTDTNNKLLEQIREISLIIDRVEKSRFDYLELQIGDLRVCIGHPPARQAAPQERSFAMTAQAGLLAPPVATSTPNPAQPAPAAQDRGADPGGEGVPVRSPMIGRFYARPEPGADPFVEVGALVTADTTVGLIEVMKVFNAVAAGVAGTVTGVAVADGEFVEFDQPLLYVKPPA</sequence>
<proteinExistence type="predicted"/>
<evidence type="ECO:0000259" key="11">
    <source>
        <dbReference type="PROSITE" id="PS50968"/>
    </source>
</evidence>
<protein>
    <recommendedName>
        <fullName evidence="3 9">Biotin carboxyl carrier protein of acetyl-CoA carboxylase</fullName>
    </recommendedName>
</protein>
<feature type="domain" description="Lipoyl-binding" evidence="11">
    <location>
        <begin position="94"/>
        <end position="170"/>
    </location>
</feature>
<dbReference type="EMBL" id="JAEQNA010000016">
    <property type="protein sequence ID" value="MBL0423419.1"/>
    <property type="molecule type" value="Genomic_DNA"/>
</dbReference>
<dbReference type="InterPro" id="IPR050709">
    <property type="entry name" value="Biotin_Carboxyl_Carrier/Decarb"/>
</dbReference>
<dbReference type="Gene3D" id="2.40.50.100">
    <property type="match status" value="1"/>
</dbReference>
<dbReference type="PANTHER" id="PTHR45266">
    <property type="entry name" value="OXALOACETATE DECARBOXYLASE ALPHA CHAIN"/>
    <property type="match status" value="1"/>
</dbReference>
<name>A0A936ZZQ4_9BURK</name>